<accession>A0A845BS55</accession>
<dbReference type="RefSeq" id="WP_124736283.1">
    <property type="nucleotide sequence ID" value="NZ_WSSB01000008.1"/>
</dbReference>
<evidence type="ECO:0000313" key="7">
    <source>
        <dbReference type="EMBL" id="MXR37351.1"/>
    </source>
</evidence>
<dbReference type="Pfam" id="PF01810">
    <property type="entry name" value="LysE"/>
    <property type="match status" value="1"/>
</dbReference>
<protein>
    <submittedName>
        <fullName evidence="7">LysE family transporter</fullName>
    </submittedName>
</protein>
<evidence type="ECO:0000256" key="3">
    <source>
        <dbReference type="ARBA" id="ARBA00022692"/>
    </source>
</evidence>
<keyword evidence="3 6" id="KW-0812">Transmembrane</keyword>
<dbReference type="PANTHER" id="PTHR30086">
    <property type="entry name" value="ARGININE EXPORTER PROTEIN ARGO"/>
    <property type="match status" value="1"/>
</dbReference>
<keyword evidence="2" id="KW-1003">Cell membrane</keyword>
<feature type="transmembrane region" description="Helical" evidence="6">
    <location>
        <begin position="144"/>
        <end position="162"/>
    </location>
</feature>
<evidence type="ECO:0000256" key="1">
    <source>
        <dbReference type="ARBA" id="ARBA00004651"/>
    </source>
</evidence>
<name>A0A845BS55_9NEIS</name>
<evidence type="ECO:0000256" key="6">
    <source>
        <dbReference type="SAM" id="Phobius"/>
    </source>
</evidence>
<keyword evidence="5 6" id="KW-0472">Membrane</keyword>
<dbReference type="PANTHER" id="PTHR30086:SF20">
    <property type="entry name" value="ARGININE EXPORTER PROTEIN ARGO-RELATED"/>
    <property type="match status" value="1"/>
</dbReference>
<feature type="transmembrane region" description="Helical" evidence="6">
    <location>
        <begin position="37"/>
        <end position="58"/>
    </location>
</feature>
<comment type="caution">
    <text evidence="7">The sequence shown here is derived from an EMBL/GenBank/DDBJ whole genome shotgun (WGS) entry which is preliminary data.</text>
</comment>
<dbReference type="AlphaFoldDB" id="A0A845BS55"/>
<organism evidence="7 8">
    <name type="scientific">Craterilacuibacter sinensis</name>
    <dbReference type="NCBI Taxonomy" id="2686017"/>
    <lineage>
        <taxon>Bacteria</taxon>
        <taxon>Pseudomonadati</taxon>
        <taxon>Pseudomonadota</taxon>
        <taxon>Betaproteobacteria</taxon>
        <taxon>Neisseriales</taxon>
        <taxon>Neisseriaceae</taxon>
        <taxon>Craterilacuibacter</taxon>
    </lineage>
</organism>
<dbReference type="EMBL" id="WSSB01000008">
    <property type="protein sequence ID" value="MXR37351.1"/>
    <property type="molecule type" value="Genomic_DNA"/>
</dbReference>
<reference evidence="7 8" key="1">
    <citation type="submission" date="2019-12" db="EMBL/GenBank/DDBJ databases">
        <title>Neisseriaceae gen. nov. sp. Genome sequencing and assembly.</title>
        <authorList>
            <person name="Liu Z."/>
            <person name="Li A."/>
        </authorList>
    </citation>
    <scope>NUCLEOTIDE SEQUENCE [LARGE SCALE GENOMIC DNA]</scope>
    <source>
        <strain evidence="7 8">B2N2-7</strain>
    </source>
</reference>
<gene>
    <name evidence="7" type="ORF">GQF02_10235</name>
</gene>
<dbReference type="GO" id="GO:0033228">
    <property type="term" value="P:cysteine export across plasma membrane"/>
    <property type="evidence" value="ECO:0007669"/>
    <property type="project" value="TreeGrafter"/>
</dbReference>
<evidence type="ECO:0000256" key="2">
    <source>
        <dbReference type="ARBA" id="ARBA00022475"/>
    </source>
</evidence>
<feature type="transmembrane region" description="Helical" evidence="6">
    <location>
        <begin position="182"/>
        <end position="201"/>
    </location>
</feature>
<sequence length="212" mass="23001">MNFIALVTYLTIMAITPGPNNLALASSGVNFGLKRTLPALMGMALGLSSQVAILALALGSMMALMESIKLWLALAGCLYLFWLSWHMAHAAEPGADGKASKGKPMGFAGGVLFNWLNPKVWLMGFNVAIVFLPDSMPVWQAGSLFFVVTFIITLPCIAAWAWGGEYIRRYLDSPRRLHLFNYSMGGMLACTAAWLLVEMLPADTMAQMSAMV</sequence>
<evidence type="ECO:0000313" key="8">
    <source>
        <dbReference type="Proteomes" id="UP000467214"/>
    </source>
</evidence>
<feature type="transmembrane region" description="Helical" evidence="6">
    <location>
        <begin position="107"/>
        <end position="132"/>
    </location>
</feature>
<comment type="subcellular location">
    <subcellularLocation>
        <location evidence="1">Cell membrane</location>
        <topology evidence="1">Multi-pass membrane protein</topology>
    </subcellularLocation>
</comment>
<keyword evidence="8" id="KW-1185">Reference proteome</keyword>
<dbReference type="Proteomes" id="UP000467214">
    <property type="component" value="Unassembled WGS sequence"/>
</dbReference>
<dbReference type="GO" id="GO:0005886">
    <property type="term" value="C:plasma membrane"/>
    <property type="evidence" value="ECO:0007669"/>
    <property type="project" value="UniProtKB-SubCell"/>
</dbReference>
<evidence type="ECO:0000256" key="5">
    <source>
        <dbReference type="ARBA" id="ARBA00023136"/>
    </source>
</evidence>
<proteinExistence type="predicted"/>
<evidence type="ECO:0000256" key="4">
    <source>
        <dbReference type="ARBA" id="ARBA00022989"/>
    </source>
</evidence>
<dbReference type="GO" id="GO:0015171">
    <property type="term" value="F:amino acid transmembrane transporter activity"/>
    <property type="evidence" value="ECO:0007669"/>
    <property type="project" value="TreeGrafter"/>
</dbReference>
<feature type="transmembrane region" description="Helical" evidence="6">
    <location>
        <begin position="70"/>
        <end position="87"/>
    </location>
</feature>
<keyword evidence="4 6" id="KW-1133">Transmembrane helix</keyword>
<dbReference type="InterPro" id="IPR001123">
    <property type="entry name" value="LeuE-type"/>
</dbReference>